<sequence length="30" mass="3557">EHYEKPSIKRKRKEAASKRKTARALKGNKF</sequence>
<dbReference type="AlphaFoldDB" id="X1HSK5"/>
<gene>
    <name evidence="2" type="ORF">S03H2_53322</name>
</gene>
<evidence type="ECO:0008006" key="3">
    <source>
        <dbReference type="Google" id="ProtNLM"/>
    </source>
</evidence>
<feature type="compositionally biased region" description="Basic residues" evidence="1">
    <location>
        <begin position="8"/>
        <end position="30"/>
    </location>
</feature>
<dbReference type="EMBL" id="BARU01033936">
    <property type="protein sequence ID" value="GAH73136.1"/>
    <property type="molecule type" value="Genomic_DNA"/>
</dbReference>
<evidence type="ECO:0000256" key="1">
    <source>
        <dbReference type="SAM" id="MobiDB-lite"/>
    </source>
</evidence>
<organism evidence="2">
    <name type="scientific">marine sediment metagenome</name>
    <dbReference type="NCBI Taxonomy" id="412755"/>
    <lineage>
        <taxon>unclassified sequences</taxon>
        <taxon>metagenomes</taxon>
        <taxon>ecological metagenomes</taxon>
    </lineage>
</organism>
<feature type="non-terminal residue" evidence="2">
    <location>
        <position position="1"/>
    </location>
</feature>
<proteinExistence type="predicted"/>
<accession>X1HSK5</accession>
<reference evidence="2" key="1">
    <citation type="journal article" date="2014" name="Front. Microbiol.">
        <title>High frequency of phylogenetically diverse reductive dehalogenase-homologous genes in deep subseafloor sedimentary metagenomes.</title>
        <authorList>
            <person name="Kawai M."/>
            <person name="Futagami T."/>
            <person name="Toyoda A."/>
            <person name="Takaki Y."/>
            <person name="Nishi S."/>
            <person name="Hori S."/>
            <person name="Arai W."/>
            <person name="Tsubouchi T."/>
            <person name="Morono Y."/>
            <person name="Uchiyama I."/>
            <person name="Ito T."/>
            <person name="Fujiyama A."/>
            <person name="Inagaki F."/>
            <person name="Takami H."/>
        </authorList>
    </citation>
    <scope>NUCLEOTIDE SEQUENCE</scope>
    <source>
        <strain evidence="2">Expedition CK06-06</strain>
    </source>
</reference>
<protein>
    <recommendedName>
        <fullName evidence="3">30S ribosomal protein S21</fullName>
    </recommendedName>
</protein>
<name>X1HSK5_9ZZZZ</name>
<comment type="caution">
    <text evidence="2">The sequence shown here is derived from an EMBL/GenBank/DDBJ whole genome shotgun (WGS) entry which is preliminary data.</text>
</comment>
<evidence type="ECO:0000313" key="2">
    <source>
        <dbReference type="EMBL" id="GAH73136.1"/>
    </source>
</evidence>
<feature type="region of interest" description="Disordered" evidence="1">
    <location>
        <begin position="1"/>
        <end position="30"/>
    </location>
</feature>